<reference evidence="2 3" key="1">
    <citation type="journal article" date="2018" name="Front. Microbiol.">
        <title>Genomic and genetic insights into a cosmopolitan fungus, Paecilomyces variotii (Eurotiales).</title>
        <authorList>
            <person name="Urquhart A.S."/>
            <person name="Mondo S.J."/>
            <person name="Makela M.R."/>
            <person name="Hane J.K."/>
            <person name="Wiebenga A."/>
            <person name="He G."/>
            <person name="Mihaltcheva S."/>
            <person name="Pangilinan J."/>
            <person name="Lipzen A."/>
            <person name="Barry K."/>
            <person name="de Vries R.P."/>
            <person name="Grigoriev I.V."/>
            <person name="Idnurm A."/>
        </authorList>
    </citation>
    <scope>NUCLEOTIDE SEQUENCE [LARGE SCALE GENOMIC DNA]</scope>
    <source>
        <strain evidence="2 3">CBS 101075</strain>
    </source>
</reference>
<gene>
    <name evidence="2" type="ORF">C8Q69DRAFT_461991</name>
</gene>
<dbReference type="EMBL" id="RCNU01000003">
    <property type="protein sequence ID" value="RWQ96994.1"/>
    <property type="molecule type" value="Genomic_DNA"/>
</dbReference>
<organism evidence="2 3">
    <name type="scientific">Byssochlamys spectabilis</name>
    <name type="common">Paecilomyces variotii</name>
    <dbReference type="NCBI Taxonomy" id="264951"/>
    <lineage>
        <taxon>Eukaryota</taxon>
        <taxon>Fungi</taxon>
        <taxon>Dikarya</taxon>
        <taxon>Ascomycota</taxon>
        <taxon>Pezizomycotina</taxon>
        <taxon>Eurotiomycetes</taxon>
        <taxon>Eurotiomycetidae</taxon>
        <taxon>Eurotiales</taxon>
        <taxon>Thermoascaceae</taxon>
        <taxon>Paecilomyces</taxon>
    </lineage>
</organism>
<protein>
    <submittedName>
        <fullName evidence="2">Uncharacterized protein</fullName>
    </submittedName>
</protein>
<dbReference type="VEuPathDB" id="FungiDB:C8Q69DRAFT_461991"/>
<proteinExistence type="predicted"/>
<evidence type="ECO:0000313" key="2">
    <source>
        <dbReference type="EMBL" id="RWQ96994.1"/>
    </source>
</evidence>
<keyword evidence="1" id="KW-0472">Membrane</keyword>
<feature type="transmembrane region" description="Helical" evidence="1">
    <location>
        <begin position="48"/>
        <end position="65"/>
    </location>
</feature>
<dbReference type="Proteomes" id="UP000283841">
    <property type="component" value="Unassembled WGS sequence"/>
</dbReference>
<name>A0A443HZ07_BYSSP</name>
<accession>A0A443HZ07</accession>
<dbReference type="AlphaFoldDB" id="A0A443HZ07"/>
<evidence type="ECO:0000313" key="3">
    <source>
        <dbReference type="Proteomes" id="UP000283841"/>
    </source>
</evidence>
<evidence type="ECO:0000256" key="1">
    <source>
        <dbReference type="SAM" id="Phobius"/>
    </source>
</evidence>
<dbReference type="RefSeq" id="XP_028486639.1">
    <property type="nucleotide sequence ID" value="XM_028630287.1"/>
</dbReference>
<keyword evidence="1" id="KW-1133">Transmembrane helix</keyword>
<sequence length="83" mass="9857">MENRLMVECRLWRNRTKHKRGFRTRLLGALRLMWMSISYGIYRGSTTVNVRVIIITTVVSSKIAWRRLRLAGHEIRQGSDVKR</sequence>
<feature type="transmembrane region" description="Helical" evidence="1">
    <location>
        <begin position="21"/>
        <end position="42"/>
    </location>
</feature>
<keyword evidence="1" id="KW-0812">Transmembrane</keyword>
<dbReference type="GeneID" id="39599564"/>
<keyword evidence="3" id="KW-1185">Reference proteome</keyword>
<comment type="caution">
    <text evidence="2">The sequence shown here is derived from an EMBL/GenBank/DDBJ whole genome shotgun (WGS) entry which is preliminary data.</text>
</comment>